<keyword evidence="3" id="KW-1185">Reference proteome</keyword>
<evidence type="ECO:0000313" key="2">
    <source>
        <dbReference type="EMBL" id="GGA80710.1"/>
    </source>
</evidence>
<dbReference type="Proteomes" id="UP000619743">
    <property type="component" value="Unassembled WGS sequence"/>
</dbReference>
<accession>A0A8J2U5Y7</accession>
<sequence length="193" mass="21277">MFATLSAITGLWSARPTKYVIGAVVACGAWMYISVLNNQIEALQLSNQNKEQLIASQGNEIDWLNDSIALANHATKAALYEVEQRELIAQQRLTKITQLNSQLSQFKLKLNALEHTDEHVQSWATEPVPAAVVSLLNHTRANSEDSNRGASAEATATTTTHASLSYASHDSDYQPRLGDPDWRAISSARNLRF</sequence>
<proteinExistence type="predicted"/>
<evidence type="ECO:0000256" key="1">
    <source>
        <dbReference type="SAM" id="MobiDB-lite"/>
    </source>
</evidence>
<organism evidence="2 3">
    <name type="scientific">Neiella marina</name>
    <dbReference type="NCBI Taxonomy" id="508461"/>
    <lineage>
        <taxon>Bacteria</taxon>
        <taxon>Pseudomonadati</taxon>
        <taxon>Pseudomonadota</taxon>
        <taxon>Gammaproteobacteria</taxon>
        <taxon>Alteromonadales</taxon>
        <taxon>Echinimonadaceae</taxon>
        <taxon>Neiella</taxon>
    </lineage>
</organism>
<protein>
    <submittedName>
        <fullName evidence="2">Uncharacterized protein</fullName>
    </submittedName>
</protein>
<name>A0A8J2U5Y7_9GAMM</name>
<comment type="caution">
    <text evidence="2">The sequence shown here is derived from an EMBL/GenBank/DDBJ whole genome shotgun (WGS) entry which is preliminary data.</text>
</comment>
<feature type="compositionally biased region" description="Low complexity" evidence="1">
    <location>
        <begin position="150"/>
        <end position="168"/>
    </location>
</feature>
<feature type="region of interest" description="Disordered" evidence="1">
    <location>
        <begin position="140"/>
        <end position="181"/>
    </location>
</feature>
<gene>
    <name evidence="2" type="ORF">GCM10011369_23330</name>
</gene>
<evidence type="ECO:0000313" key="3">
    <source>
        <dbReference type="Proteomes" id="UP000619743"/>
    </source>
</evidence>
<reference evidence="3" key="1">
    <citation type="journal article" date="2019" name="Int. J. Syst. Evol. Microbiol.">
        <title>The Global Catalogue of Microorganisms (GCM) 10K type strain sequencing project: providing services to taxonomists for standard genome sequencing and annotation.</title>
        <authorList>
            <consortium name="The Broad Institute Genomics Platform"/>
            <consortium name="The Broad Institute Genome Sequencing Center for Infectious Disease"/>
            <person name="Wu L."/>
            <person name="Ma J."/>
        </authorList>
    </citation>
    <scope>NUCLEOTIDE SEQUENCE [LARGE SCALE GENOMIC DNA]</scope>
    <source>
        <strain evidence="3">CGMCC 1.10130</strain>
    </source>
</reference>
<dbReference type="AlphaFoldDB" id="A0A8J2U5Y7"/>
<dbReference type="EMBL" id="BMDX01000011">
    <property type="protein sequence ID" value="GGA80710.1"/>
    <property type="molecule type" value="Genomic_DNA"/>
</dbReference>
<feature type="compositionally biased region" description="Basic and acidic residues" evidence="1">
    <location>
        <begin position="169"/>
        <end position="181"/>
    </location>
</feature>